<proteinExistence type="predicted"/>
<dbReference type="Proteomes" id="UP000678499">
    <property type="component" value="Unassembled WGS sequence"/>
</dbReference>
<sequence>MHAFAWCGGGDGGSRQSVALRASAWLTVPLAVVMLVATPAAVESRFVPASERLMLQPNGDVPVFKKASSAGSWLQVLLAEQQDDAVPIRRHYKQLFEYDMESPVALATAAQSPETKEKYSGELDDAGKPVIISHNFKEHHLSAKDRQRIFEAPYNFLSANDEFAYYRIASPFRRREFRLPKDPLILTTNA</sequence>
<keyword evidence="2" id="KW-1185">Reference proteome</keyword>
<evidence type="ECO:0000313" key="2">
    <source>
        <dbReference type="Proteomes" id="UP000678499"/>
    </source>
</evidence>
<protein>
    <submittedName>
        <fullName evidence="1">Uncharacterized protein</fullName>
    </submittedName>
</protein>
<reference evidence="1" key="1">
    <citation type="submission" date="2020-11" db="EMBL/GenBank/DDBJ databases">
        <authorList>
            <person name="Tran Van P."/>
        </authorList>
    </citation>
    <scope>NUCLEOTIDE SEQUENCE</scope>
</reference>
<dbReference type="EMBL" id="CAJPEX010001819">
    <property type="protein sequence ID" value="CAG0920001.1"/>
    <property type="molecule type" value="Genomic_DNA"/>
</dbReference>
<dbReference type="EMBL" id="OA883856">
    <property type="protein sequence ID" value="CAD7279849.1"/>
    <property type="molecule type" value="Genomic_DNA"/>
</dbReference>
<evidence type="ECO:0000313" key="1">
    <source>
        <dbReference type="EMBL" id="CAD7279849.1"/>
    </source>
</evidence>
<organism evidence="1">
    <name type="scientific">Notodromas monacha</name>
    <dbReference type="NCBI Taxonomy" id="399045"/>
    <lineage>
        <taxon>Eukaryota</taxon>
        <taxon>Metazoa</taxon>
        <taxon>Ecdysozoa</taxon>
        <taxon>Arthropoda</taxon>
        <taxon>Crustacea</taxon>
        <taxon>Oligostraca</taxon>
        <taxon>Ostracoda</taxon>
        <taxon>Podocopa</taxon>
        <taxon>Podocopida</taxon>
        <taxon>Cypridocopina</taxon>
        <taxon>Cypridoidea</taxon>
        <taxon>Cyprididae</taxon>
        <taxon>Notodromas</taxon>
    </lineage>
</organism>
<gene>
    <name evidence="1" type="ORF">NMOB1V02_LOCUS7513</name>
</gene>
<dbReference type="AlphaFoldDB" id="A0A7R9BTN7"/>
<accession>A0A7R9BTN7</accession>
<name>A0A7R9BTN7_9CRUS</name>